<name>A0ABS4FPX0_9BACL</name>
<evidence type="ECO:0000313" key="4">
    <source>
        <dbReference type="Proteomes" id="UP001519272"/>
    </source>
</evidence>
<dbReference type="SUPFAM" id="SSF89733">
    <property type="entry name" value="L-sulfolactate dehydrogenase-like"/>
    <property type="match status" value="1"/>
</dbReference>
<evidence type="ECO:0000256" key="1">
    <source>
        <dbReference type="ARBA" id="ARBA00006056"/>
    </source>
</evidence>
<dbReference type="PANTHER" id="PTHR11091">
    <property type="entry name" value="OXIDOREDUCTASE-RELATED"/>
    <property type="match status" value="1"/>
</dbReference>
<keyword evidence="4" id="KW-1185">Reference proteome</keyword>
<evidence type="ECO:0000313" key="3">
    <source>
        <dbReference type="EMBL" id="MBP1904625.1"/>
    </source>
</evidence>
<reference evidence="3 4" key="1">
    <citation type="submission" date="2021-03" db="EMBL/GenBank/DDBJ databases">
        <title>Genomic Encyclopedia of Type Strains, Phase IV (KMG-IV): sequencing the most valuable type-strain genomes for metagenomic binning, comparative biology and taxonomic classification.</title>
        <authorList>
            <person name="Goeker M."/>
        </authorList>
    </citation>
    <scope>NUCLEOTIDE SEQUENCE [LARGE SCALE GENOMIC DNA]</scope>
    <source>
        <strain evidence="3 4">DSM 14349</strain>
    </source>
</reference>
<proteinExistence type="inferred from homology"/>
<keyword evidence="2 3" id="KW-0560">Oxidoreductase</keyword>
<dbReference type="GO" id="GO:0016491">
    <property type="term" value="F:oxidoreductase activity"/>
    <property type="evidence" value="ECO:0007669"/>
    <property type="project" value="UniProtKB-KW"/>
</dbReference>
<dbReference type="EMBL" id="JAGGKG010000004">
    <property type="protein sequence ID" value="MBP1904625.1"/>
    <property type="molecule type" value="Genomic_DNA"/>
</dbReference>
<protein>
    <submittedName>
        <fullName evidence="3">Ureidoglycolate dehydrogenase (NAD+)</fullName>
        <ecNumber evidence="3">1.1.1.350</ecNumber>
    </submittedName>
</protein>
<dbReference type="RefSeq" id="WP_245251245.1">
    <property type="nucleotide sequence ID" value="NZ_JAGGKG010000004.1"/>
</dbReference>
<dbReference type="NCBIfam" id="NF011599">
    <property type="entry name" value="PRK15025.1"/>
    <property type="match status" value="1"/>
</dbReference>
<dbReference type="InterPro" id="IPR043143">
    <property type="entry name" value="Mal/L-sulf/L-lact_DH-like_NADP"/>
</dbReference>
<dbReference type="NCBIfam" id="TIGR03175">
    <property type="entry name" value="AllD"/>
    <property type="match status" value="1"/>
</dbReference>
<dbReference type="InterPro" id="IPR003767">
    <property type="entry name" value="Malate/L-lactate_DH-like"/>
</dbReference>
<organism evidence="3 4">
    <name type="scientific">Paenibacillus turicensis</name>
    <dbReference type="NCBI Taxonomy" id="160487"/>
    <lineage>
        <taxon>Bacteria</taxon>
        <taxon>Bacillati</taxon>
        <taxon>Bacillota</taxon>
        <taxon>Bacilli</taxon>
        <taxon>Bacillales</taxon>
        <taxon>Paenibacillaceae</taxon>
        <taxon>Paenibacillus</taxon>
    </lineage>
</organism>
<accession>A0ABS4FPX0</accession>
<gene>
    <name evidence="3" type="ORF">J2Z32_001248</name>
</gene>
<dbReference type="EC" id="1.1.1.350" evidence="3"/>
<sequence>MQITEEKMVRVSSEKLHELIKNKLMRAGLKEEQAQETANHLVFADLSGIHSHGAVRVEYYAERINKGGINLEPKLEFEQTGPSTAIFHGDNTQGHYAANLALEPAIKMAKESGVAVVGLSRVGHTGMLSYYVKKIAEQNLIAISMCQSDPMVVPFGGAETYYGTNPIAFGAPSNGADPLIIDMATTVQAWGKILDARSKGKSIPDTWAVDKDGAPTTDPNKVNGLLPIAGPKGYGLMMMVDILSGVLLGLPFGKEVSSMYHNLHEGRNLGQIFIIIDPERFVGAELFKQYISRSMKELNEIKPAKGFDRVLYPGQISQEQYVKNLKDGIDIPESIISYFESDDIHYNRYEGLGAFAN</sequence>
<dbReference type="PANTHER" id="PTHR11091:SF0">
    <property type="entry name" value="MALATE DEHYDROGENASE"/>
    <property type="match status" value="1"/>
</dbReference>
<dbReference type="Pfam" id="PF02615">
    <property type="entry name" value="Ldh_2"/>
    <property type="match status" value="1"/>
</dbReference>
<evidence type="ECO:0000256" key="2">
    <source>
        <dbReference type="ARBA" id="ARBA00023002"/>
    </source>
</evidence>
<dbReference type="Gene3D" id="3.30.1370.60">
    <property type="entry name" value="Hypothetical oxidoreductase yiak, domain 2"/>
    <property type="match status" value="1"/>
</dbReference>
<dbReference type="InterPro" id="IPR017590">
    <property type="entry name" value="Ureidoglycolate_dehydrogenase"/>
</dbReference>
<dbReference type="Proteomes" id="UP001519272">
    <property type="component" value="Unassembled WGS sequence"/>
</dbReference>
<comment type="similarity">
    <text evidence="1">Belongs to the LDH2/MDH2 oxidoreductase family.</text>
</comment>
<dbReference type="InterPro" id="IPR036111">
    <property type="entry name" value="Mal/L-sulfo/L-lacto_DH-like_sf"/>
</dbReference>
<dbReference type="Gene3D" id="1.10.1530.10">
    <property type="match status" value="1"/>
</dbReference>
<dbReference type="InterPro" id="IPR043144">
    <property type="entry name" value="Mal/L-sulf/L-lact_DH-like_ah"/>
</dbReference>
<comment type="caution">
    <text evidence="3">The sequence shown here is derived from an EMBL/GenBank/DDBJ whole genome shotgun (WGS) entry which is preliminary data.</text>
</comment>